<dbReference type="InterPro" id="IPR017896">
    <property type="entry name" value="4Fe4S_Fe-S-bd"/>
</dbReference>
<keyword evidence="8 14" id="KW-0249">Electron transport</keyword>
<comment type="caution">
    <text evidence="17">The sequence shown here is derived from an EMBL/GenBank/DDBJ whole genome shotgun (WGS) entry which is preliminary data.</text>
</comment>
<keyword evidence="11 14" id="KW-0411">Iron-sulfur</keyword>
<keyword evidence="9 14" id="KW-0560">Oxidoreductase</keyword>
<dbReference type="FunFam" id="3.40.50.970:FF:000039">
    <property type="entry name" value="Indolepyruvate oxidoreductase subunit IorA"/>
    <property type="match status" value="1"/>
</dbReference>
<evidence type="ECO:0000259" key="16">
    <source>
        <dbReference type="PROSITE" id="PS51379"/>
    </source>
</evidence>
<keyword evidence="6 14" id="KW-0004">4Fe-4S</keyword>
<sequence length="589" mass="64684">MKKIMTGNEAIARGAYEAGCTVAAAYPGTPSTEILENIAQYEEIYAEWAPNEKVAVEVAAGASIAGARSLSAMKHVGLNVAADPLFTMAYEGVNGGFVIVTADDPGMHSSQNEQDNRLYAQHAKVAMIEPSDSQECKDFVKAAFEISEQFDTLVLFRITTRIAHSKSIVELSERQEVGVKEYKKDVKKYVMIPAHARVKHVEVEERLKRLQEYSNTTPLNRIEWGDTKIGIITSGVSYQYAKEVFGDNASYLKLGFTFPLPDKLIKEFASKVDKLYIIEENEPYIETFVKALGINCIGKELIPICGELNPDIIRRALLGEKERETYSVDVKVPNRPPVLCPGCPHRGIFYAMSKYKDIIATGDIGCYTLGMMPPLNVTDTVIDMGAGISAAIGFEKAAMMAKRKNKVFGIVGDSTFFHSGITGLIDAVYNNSPIVAVILDNSITAMTGHQENPGTGKTLKGDISPVIDIKGIVKACGVKEENIRVVDPYKLDETERAVKDAYNATEPFVIITKQPCALLKDVLKKRAGRYVKVNQDKCRKCKLCLKVGCPAVAFKNGNIVIDKDMCNGCTVCLQVCPFNAIEKVGEWND</sequence>
<evidence type="ECO:0000256" key="14">
    <source>
        <dbReference type="PIRNR" id="PIRNR006439"/>
    </source>
</evidence>
<dbReference type="PROSITE" id="PS51379">
    <property type="entry name" value="4FE4S_FER_2"/>
    <property type="match status" value="2"/>
</dbReference>
<comment type="cofactor">
    <cofactor evidence="14 15">
        <name>[4Fe-4S] cluster</name>
        <dbReference type="ChEBI" id="CHEBI:49883"/>
    </cofactor>
    <text evidence="14 15">Binds 2 [4Fe-4S] clusters. In this family the first cluster has a non-standard and varying [4Fe-4S] binding motif CX(2)CX(2)CX(4-5)CP.</text>
</comment>
<evidence type="ECO:0000256" key="3">
    <source>
        <dbReference type="ARBA" id="ARBA00012812"/>
    </source>
</evidence>
<protein>
    <recommendedName>
        <fullName evidence="4 14">Indolepyruvate oxidoreductase subunit IorA</fullName>
        <shortName evidence="14">IOR</shortName>
        <ecNumber evidence="3 14">1.2.7.8</ecNumber>
    </recommendedName>
    <alternativeName>
        <fullName evidence="12 14">Indolepyruvate ferredoxin oxidoreductase subunit alpha</fullName>
    </alternativeName>
</protein>
<dbReference type="GO" id="GO:0030976">
    <property type="term" value="F:thiamine pyrophosphate binding"/>
    <property type="evidence" value="ECO:0007669"/>
    <property type="project" value="InterPro"/>
</dbReference>
<feature type="binding site" evidence="15">
    <location>
        <position position="569"/>
    </location>
    <ligand>
        <name>[4Fe-4S] cluster</name>
        <dbReference type="ChEBI" id="CHEBI:49883"/>
        <label>2</label>
    </ligand>
</feature>
<comment type="function">
    <text evidence="1 14">Catalyzes the ferredoxin-dependent oxidative decarboxylation of arylpyruvates.</text>
</comment>
<dbReference type="NCBIfam" id="TIGR03336">
    <property type="entry name" value="IOR_alpha"/>
    <property type="match status" value="1"/>
</dbReference>
<keyword evidence="5 14" id="KW-0813">Transport</keyword>
<dbReference type="SUPFAM" id="SSF54862">
    <property type="entry name" value="4Fe-4S ferredoxins"/>
    <property type="match status" value="1"/>
</dbReference>
<evidence type="ECO:0000313" key="17">
    <source>
        <dbReference type="EMBL" id="CCC57900.1"/>
    </source>
</evidence>
<keyword evidence="18" id="KW-1185">Reference proteome</keyword>
<accession>G0V460</accession>
<organism evidence="17 18">
    <name type="scientific">Caloramator australicus RC3</name>
    <dbReference type="NCBI Taxonomy" id="857293"/>
    <lineage>
        <taxon>Bacteria</taxon>
        <taxon>Bacillati</taxon>
        <taxon>Bacillota</taxon>
        <taxon>Clostridia</taxon>
        <taxon>Eubacteriales</taxon>
        <taxon>Clostridiaceae</taxon>
        <taxon>Caloramator</taxon>
    </lineage>
</organism>
<feature type="domain" description="4Fe-4S ferredoxin-type" evidence="16">
    <location>
        <begin position="557"/>
        <end position="586"/>
    </location>
</feature>
<reference evidence="17 18" key="1">
    <citation type="journal article" date="2011" name="J. Bacteriol.">
        <title>Draft genome sequence of Caloramator australicus strain RC3T, a thermoanaerobe from the Great Artesian Basin of Australia.</title>
        <authorList>
            <person name="Ogg C.D."/>
            <person name="Patel B.K.C."/>
        </authorList>
    </citation>
    <scope>NUCLEOTIDE SEQUENCE [LARGE SCALE GENOMIC DNA]</scope>
    <source>
        <strain evidence="17 18">RC3</strain>
    </source>
</reference>
<dbReference type="Pfam" id="PF01855">
    <property type="entry name" value="POR_N"/>
    <property type="match status" value="1"/>
</dbReference>
<feature type="binding site" evidence="15">
    <location>
        <position position="576"/>
    </location>
    <ligand>
        <name>[4Fe-4S] cluster</name>
        <dbReference type="ChEBI" id="CHEBI:49883"/>
        <label>1</label>
    </ligand>
</feature>
<feature type="binding site" evidence="15">
    <location>
        <position position="549"/>
    </location>
    <ligand>
        <name>[4Fe-4S] cluster</name>
        <dbReference type="ChEBI" id="CHEBI:49883"/>
        <label>2</label>
    </ligand>
</feature>
<dbReference type="GO" id="GO:0043805">
    <property type="term" value="F:indolepyruvate ferredoxin oxidoreductase activity"/>
    <property type="evidence" value="ECO:0007669"/>
    <property type="project" value="UniProtKB-UniRule"/>
</dbReference>
<dbReference type="AlphaFoldDB" id="G0V460"/>
<dbReference type="EMBL" id="CAKP01000009">
    <property type="protein sequence ID" value="CCC57900.1"/>
    <property type="molecule type" value="Genomic_DNA"/>
</dbReference>
<feature type="binding site" evidence="15">
    <location>
        <position position="566"/>
    </location>
    <ligand>
        <name>[4Fe-4S] cluster</name>
        <dbReference type="ChEBI" id="CHEBI:49883"/>
        <label>2</label>
    </ligand>
</feature>
<dbReference type="PROSITE" id="PS00198">
    <property type="entry name" value="4FE4S_FER_1"/>
    <property type="match status" value="1"/>
</dbReference>
<dbReference type="Gene3D" id="3.30.70.20">
    <property type="match status" value="1"/>
</dbReference>
<dbReference type="CDD" id="cd02008">
    <property type="entry name" value="TPP_IOR_alpha"/>
    <property type="match status" value="1"/>
</dbReference>
<comment type="subunit">
    <text evidence="2">Heterodimer of the IorA and IorB subunits.</text>
</comment>
<evidence type="ECO:0000256" key="7">
    <source>
        <dbReference type="ARBA" id="ARBA00022723"/>
    </source>
</evidence>
<dbReference type="InterPro" id="IPR017721">
    <property type="entry name" value="IorA"/>
</dbReference>
<evidence type="ECO:0000256" key="10">
    <source>
        <dbReference type="ARBA" id="ARBA00023004"/>
    </source>
</evidence>
<evidence type="ECO:0000256" key="5">
    <source>
        <dbReference type="ARBA" id="ARBA00022448"/>
    </source>
</evidence>
<evidence type="ECO:0000256" key="1">
    <source>
        <dbReference type="ARBA" id="ARBA00002995"/>
    </source>
</evidence>
<feature type="binding site" evidence="15">
    <location>
        <position position="572"/>
    </location>
    <ligand>
        <name>[4Fe-4S] cluster</name>
        <dbReference type="ChEBI" id="CHEBI:49883"/>
        <label>2</label>
    </ligand>
</feature>
<feature type="binding site" evidence="15">
    <location>
        <position position="544"/>
    </location>
    <ligand>
        <name>[4Fe-4S] cluster</name>
        <dbReference type="ChEBI" id="CHEBI:49883"/>
        <label>1</label>
    </ligand>
</feature>
<dbReference type="RefSeq" id="WP_008907623.1">
    <property type="nucleotide sequence ID" value="NZ_CAKP01000009.1"/>
</dbReference>
<dbReference type="EC" id="1.2.7.8" evidence="3 14"/>
<dbReference type="SUPFAM" id="SSF52518">
    <property type="entry name" value="Thiamin diphosphate-binding fold (THDP-binding)"/>
    <property type="match status" value="2"/>
</dbReference>
<evidence type="ECO:0000256" key="8">
    <source>
        <dbReference type="ARBA" id="ARBA00022982"/>
    </source>
</evidence>
<dbReference type="OrthoDB" id="9804603at2"/>
<evidence type="ECO:0000256" key="11">
    <source>
        <dbReference type="ARBA" id="ARBA00023014"/>
    </source>
</evidence>
<name>G0V460_9CLOT</name>
<dbReference type="InterPro" id="IPR017900">
    <property type="entry name" value="4Fe4S_Fe_S_CS"/>
</dbReference>
<dbReference type="GO" id="GO:0046872">
    <property type="term" value="F:metal ion binding"/>
    <property type="evidence" value="ECO:0007669"/>
    <property type="project" value="UniProtKB-UniRule"/>
</dbReference>
<feature type="domain" description="4Fe-4S ferredoxin-type" evidence="16">
    <location>
        <begin position="529"/>
        <end position="555"/>
    </location>
</feature>
<dbReference type="Proteomes" id="UP000007652">
    <property type="component" value="Unassembled WGS sequence"/>
</dbReference>
<dbReference type="Pfam" id="PF00037">
    <property type="entry name" value="Fer4"/>
    <property type="match status" value="1"/>
</dbReference>
<dbReference type="STRING" id="857293.CAAU_0251"/>
<dbReference type="InterPro" id="IPR029061">
    <property type="entry name" value="THDP-binding"/>
</dbReference>
<feature type="binding site" evidence="15">
    <location>
        <position position="538"/>
    </location>
    <ligand>
        <name>[4Fe-4S] cluster</name>
        <dbReference type="ChEBI" id="CHEBI:49883"/>
        <label>1</label>
    </ligand>
</feature>
<dbReference type="GO" id="GO:0051539">
    <property type="term" value="F:4 iron, 4 sulfur cluster binding"/>
    <property type="evidence" value="ECO:0007669"/>
    <property type="project" value="UniProtKB-UniRule"/>
</dbReference>
<proteinExistence type="predicted"/>
<keyword evidence="7 14" id="KW-0479">Metal-binding</keyword>
<evidence type="ECO:0000256" key="9">
    <source>
        <dbReference type="ARBA" id="ARBA00023002"/>
    </source>
</evidence>
<keyword evidence="17" id="KW-0670">Pyruvate</keyword>
<dbReference type="PANTHER" id="PTHR43710:SF5">
    <property type="entry name" value="INDOLEPYRUVATE FERREDOXIN OXIDOREDUCTASE ALPHA SUBUNIT"/>
    <property type="match status" value="1"/>
</dbReference>
<evidence type="ECO:0000256" key="13">
    <source>
        <dbReference type="ARBA" id="ARBA00048332"/>
    </source>
</evidence>
<comment type="catalytic activity">
    <reaction evidence="13 14">
        <text>indole-3-pyruvate + 2 oxidized [2Fe-2S]-[ferredoxin] + CoA = (indol-3-yl)acetyl-CoA + 2 reduced [2Fe-2S]-[ferredoxin] + CO2 + H(+)</text>
        <dbReference type="Rhea" id="RHEA:12645"/>
        <dbReference type="Rhea" id="RHEA-COMP:10000"/>
        <dbReference type="Rhea" id="RHEA-COMP:10001"/>
        <dbReference type="ChEBI" id="CHEBI:15378"/>
        <dbReference type="ChEBI" id="CHEBI:16526"/>
        <dbReference type="ChEBI" id="CHEBI:17640"/>
        <dbReference type="ChEBI" id="CHEBI:33737"/>
        <dbReference type="ChEBI" id="CHEBI:33738"/>
        <dbReference type="ChEBI" id="CHEBI:57271"/>
        <dbReference type="ChEBI" id="CHEBI:57287"/>
        <dbReference type="EC" id="1.2.7.8"/>
    </reaction>
</comment>
<dbReference type="eggNOG" id="COG4231">
    <property type="taxonomic scope" value="Bacteria"/>
</dbReference>
<feature type="binding site" evidence="15">
    <location>
        <position position="541"/>
    </location>
    <ligand>
        <name>[4Fe-4S] cluster</name>
        <dbReference type="ChEBI" id="CHEBI:49883"/>
        <label>1</label>
    </ligand>
</feature>
<dbReference type="InterPro" id="IPR009014">
    <property type="entry name" value="Transketo_C/PFOR_II"/>
</dbReference>
<evidence type="ECO:0000256" key="4">
    <source>
        <dbReference type="ARBA" id="ARBA00017710"/>
    </source>
</evidence>
<dbReference type="Gene3D" id="3.40.50.970">
    <property type="match status" value="2"/>
</dbReference>
<evidence type="ECO:0000256" key="12">
    <source>
        <dbReference type="ARBA" id="ARBA00030514"/>
    </source>
</evidence>
<gene>
    <name evidence="17" type="ORF">CAAU_0251</name>
</gene>
<dbReference type="InterPro" id="IPR011766">
    <property type="entry name" value="TPP_enzyme_TPP-bd"/>
</dbReference>
<keyword evidence="10 14" id="KW-0408">Iron</keyword>
<dbReference type="PIRSF" id="PIRSF006439">
    <property type="entry name" value="Indolepyruvate_ferr_oxidored"/>
    <property type="match status" value="1"/>
</dbReference>
<dbReference type="Pfam" id="PF02775">
    <property type="entry name" value="TPP_enzyme_C"/>
    <property type="match status" value="1"/>
</dbReference>
<dbReference type="InterPro" id="IPR002880">
    <property type="entry name" value="Pyrv_Fd/Flavodoxin_OxRdtase_N"/>
</dbReference>
<dbReference type="PANTHER" id="PTHR43710">
    <property type="entry name" value="2-HYDROXYACYL-COA LYASE"/>
    <property type="match status" value="1"/>
</dbReference>
<evidence type="ECO:0000256" key="6">
    <source>
        <dbReference type="ARBA" id="ARBA00022485"/>
    </source>
</evidence>
<evidence type="ECO:0000313" key="18">
    <source>
        <dbReference type="Proteomes" id="UP000007652"/>
    </source>
</evidence>
<dbReference type="SUPFAM" id="SSF52922">
    <property type="entry name" value="TK C-terminal domain-like"/>
    <property type="match status" value="1"/>
</dbReference>
<evidence type="ECO:0000256" key="15">
    <source>
        <dbReference type="PIRSR" id="PIRSR006439-50"/>
    </source>
</evidence>
<evidence type="ECO:0000256" key="2">
    <source>
        <dbReference type="ARBA" id="ARBA00011238"/>
    </source>
</evidence>
<dbReference type="CDD" id="cd07034">
    <property type="entry name" value="TPP_PYR_PFOR_IOR-alpha_like"/>
    <property type="match status" value="1"/>
</dbReference>
<dbReference type="InterPro" id="IPR045025">
    <property type="entry name" value="HACL1-like"/>
</dbReference>